<evidence type="ECO:0000313" key="1">
    <source>
        <dbReference type="EMBL" id="GIY95532.1"/>
    </source>
</evidence>
<proteinExistence type="predicted"/>
<evidence type="ECO:0000313" key="2">
    <source>
        <dbReference type="Proteomes" id="UP001054945"/>
    </source>
</evidence>
<dbReference type="AlphaFoldDB" id="A0AAV4XKA5"/>
<protein>
    <submittedName>
        <fullName evidence="1">Uncharacterized protein</fullName>
    </submittedName>
</protein>
<dbReference type="Proteomes" id="UP001054945">
    <property type="component" value="Unassembled WGS sequence"/>
</dbReference>
<name>A0AAV4XKA5_CAEEX</name>
<sequence>MQQQRFSPKYPTICHICVSTTGQPVERKKKSLSLVLASFVRDQHESREVAFYTIFSEYSFRYDLEKCEKLEGSYPREEKRNLKEEKEIERAFELEKLTITNAAETFSEQSRKVNNTRIPKRKPIDRVKVVSPRKRVFGINPQKEQNRKYGKILRSKELECMESIEWTTLPACYICLHRKAAEIKQYVDQHHNSAQEFYLQIKSTSFFIPSVTLQKEEVLKPFFVVATLCHSTPETSPSSHGITNLDDPQGLIGVYHASFLQQFPRLLRNHQ</sequence>
<organism evidence="1 2">
    <name type="scientific">Caerostris extrusa</name>
    <name type="common">Bark spider</name>
    <name type="synonym">Caerostris bankana</name>
    <dbReference type="NCBI Taxonomy" id="172846"/>
    <lineage>
        <taxon>Eukaryota</taxon>
        <taxon>Metazoa</taxon>
        <taxon>Ecdysozoa</taxon>
        <taxon>Arthropoda</taxon>
        <taxon>Chelicerata</taxon>
        <taxon>Arachnida</taxon>
        <taxon>Araneae</taxon>
        <taxon>Araneomorphae</taxon>
        <taxon>Entelegynae</taxon>
        <taxon>Araneoidea</taxon>
        <taxon>Araneidae</taxon>
        <taxon>Caerostris</taxon>
    </lineage>
</organism>
<comment type="caution">
    <text evidence="1">The sequence shown here is derived from an EMBL/GenBank/DDBJ whole genome shotgun (WGS) entry which is preliminary data.</text>
</comment>
<keyword evidence="2" id="KW-1185">Reference proteome</keyword>
<dbReference type="EMBL" id="BPLR01017927">
    <property type="protein sequence ID" value="GIY95532.1"/>
    <property type="molecule type" value="Genomic_DNA"/>
</dbReference>
<accession>A0AAV4XKA5</accession>
<reference evidence="1 2" key="1">
    <citation type="submission" date="2021-06" db="EMBL/GenBank/DDBJ databases">
        <title>Caerostris extrusa draft genome.</title>
        <authorList>
            <person name="Kono N."/>
            <person name="Arakawa K."/>
        </authorList>
    </citation>
    <scope>NUCLEOTIDE SEQUENCE [LARGE SCALE GENOMIC DNA]</scope>
</reference>
<gene>
    <name evidence="1" type="ORF">CEXT_230681</name>
</gene>